<feature type="compositionally biased region" description="Polar residues" evidence="1">
    <location>
        <begin position="1"/>
        <end position="13"/>
    </location>
</feature>
<feature type="region of interest" description="Disordered" evidence="1">
    <location>
        <begin position="59"/>
        <end position="84"/>
    </location>
</feature>
<feature type="region of interest" description="Disordered" evidence="1">
    <location>
        <begin position="108"/>
        <end position="160"/>
    </location>
</feature>
<keyword evidence="3" id="KW-1185">Reference proteome</keyword>
<evidence type="ECO:0000313" key="2">
    <source>
        <dbReference type="EMBL" id="CAL8077314.1"/>
    </source>
</evidence>
<comment type="caution">
    <text evidence="2">The sequence shown here is derived from an EMBL/GenBank/DDBJ whole genome shotgun (WGS) entry which is preliminary data.</text>
</comment>
<feature type="compositionally biased region" description="Polar residues" evidence="1">
    <location>
        <begin position="148"/>
        <end position="160"/>
    </location>
</feature>
<sequence length="160" mass="18064">MELLLNQNRQHQLTLEEEEDDAEDWSDDSITDKKMPFVNEWVDQLVKVQSQQTIHLDVNRQMEHEDNNQQSCKPRLRSIRNADEKLKVNPTAFLQERFPQPPPLYKCPSACKSNTSNGVSTSSRSGYSVDSSVASSNASTTEADGEVSSLTDTRSRFATV</sequence>
<protein>
    <submittedName>
        <fullName evidence="2">Uncharacterized protein</fullName>
    </submittedName>
</protein>
<feature type="region of interest" description="Disordered" evidence="1">
    <location>
        <begin position="1"/>
        <end position="30"/>
    </location>
</feature>
<feature type="compositionally biased region" description="Acidic residues" evidence="1">
    <location>
        <begin position="15"/>
        <end position="29"/>
    </location>
</feature>
<gene>
    <name evidence="2" type="ORF">ODALV1_LOCUS3776</name>
</gene>
<evidence type="ECO:0000313" key="3">
    <source>
        <dbReference type="Proteomes" id="UP001642540"/>
    </source>
</evidence>
<accession>A0ABP1PXZ6</accession>
<reference evidence="2 3" key="1">
    <citation type="submission" date="2024-08" db="EMBL/GenBank/DDBJ databases">
        <authorList>
            <person name="Cucini C."/>
            <person name="Frati F."/>
        </authorList>
    </citation>
    <scope>NUCLEOTIDE SEQUENCE [LARGE SCALE GENOMIC DNA]</scope>
</reference>
<evidence type="ECO:0000256" key="1">
    <source>
        <dbReference type="SAM" id="MobiDB-lite"/>
    </source>
</evidence>
<feature type="compositionally biased region" description="Low complexity" evidence="1">
    <location>
        <begin position="113"/>
        <end position="140"/>
    </location>
</feature>
<organism evidence="2 3">
    <name type="scientific">Orchesella dallaii</name>
    <dbReference type="NCBI Taxonomy" id="48710"/>
    <lineage>
        <taxon>Eukaryota</taxon>
        <taxon>Metazoa</taxon>
        <taxon>Ecdysozoa</taxon>
        <taxon>Arthropoda</taxon>
        <taxon>Hexapoda</taxon>
        <taxon>Collembola</taxon>
        <taxon>Entomobryomorpha</taxon>
        <taxon>Entomobryoidea</taxon>
        <taxon>Orchesellidae</taxon>
        <taxon>Orchesellinae</taxon>
        <taxon>Orchesella</taxon>
    </lineage>
</organism>
<proteinExistence type="predicted"/>
<name>A0ABP1PXZ6_9HEXA</name>
<dbReference type="EMBL" id="CAXLJM020000012">
    <property type="protein sequence ID" value="CAL8077314.1"/>
    <property type="molecule type" value="Genomic_DNA"/>
</dbReference>
<dbReference type="Proteomes" id="UP001642540">
    <property type="component" value="Unassembled WGS sequence"/>
</dbReference>